<keyword evidence="3" id="KW-0238">DNA-binding</keyword>
<dbReference type="InterPro" id="IPR000843">
    <property type="entry name" value="HTH_LacI"/>
</dbReference>
<dbReference type="Pfam" id="PF13377">
    <property type="entry name" value="Peripla_BP_3"/>
    <property type="match status" value="1"/>
</dbReference>
<feature type="domain" description="HTH lacI-type" evidence="5">
    <location>
        <begin position="4"/>
        <end position="58"/>
    </location>
</feature>
<keyword evidence="4" id="KW-0804">Transcription</keyword>
<evidence type="ECO:0000256" key="2">
    <source>
        <dbReference type="ARBA" id="ARBA00023015"/>
    </source>
</evidence>
<name>A0A1C0A6J5_9FIRM</name>
<organism evidence="6 7">
    <name type="scientific">Orenia metallireducens</name>
    <dbReference type="NCBI Taxonomy" id="1413210"/>
    <lineage>
        <taxon>Bacteria</taxon>
        <taxon>Bacillati</taxon>
        <taxon>Bacillota</taxon>
        <taxon>Clostridia</taxon>
        <taxon>Halanaerobiales</taxon>
        <taxon>Halobacteroidaceae</taxon>
        <taxon>Orenia</taxon>
    </lineage>
</organism>
<evidence type="ECO:0000256" key="3">
    <source>
        <dbReference type="ARBA" id="ARBA00023125"/>
    </source>
</evidence>
<dbReference type="PANTHER" id="PTHR30146">
    <property type="entry name" value="LACI-RELATED TRANSCRIPTIONAL REPRESSOR"/>
    <property type="match status" value="1"/>
</dbReference>
<accession>A0A1C0A6J5</accession>
<gene>
    <name evidence="6" type="ORF">U472_15560</name>
</gene>
<dbReference type="SMART" id="SM00354">
    <property type="entry name" value="HTH_LACI"/>
    <property type="match status" value="1"/>
</dbReference>
<dbReference type="EMBL" id="LWDV01000010">
    <property type="protein sequence ID" value="OCL25739.1"/>
    <property type="molecule type" value="Genomic_DNA"/>
</dbReference>
<dbReference type="Proteomes" id="UP000093514">
    <property type="component" value="Unassembled WGS sequence"/>
</dbReference>
<keyword evidence="2" id="KW-0805">Transcription regulation</keyword>
<sequence>MSKVTIYDVAKVAGVGVGTVSRVLNASDNVSDKTRQKVLKVMEELNYRPNAMARGLALQKTNSIGIMVPNFVGHFFVEVLQGVQKALDFHNMDLVLFKVDKKYKEKYIESVIDAQRVDGVLGITLDMTEEEVAKFQDAKLPLVLVDDFREEVSSIAVDDIAGSKKAIEYLLDLGHRKIAFLDGPLGSIHGFKRLKGVELAFKEAGLKFDHNLLKTGDFNMESGYNLMKEILELNSDEIPTAIFAASDNQAIGALKAIEDAGLKVPEDFALIGYDDIELAKYLNLTTISQPMTKMGKMGIDILIGEISSDKKELTHRVIEPELVIRKSC</sequence>
<evidence type="ECO:0000256" key="4">
    <source>
        <dbReference type="ARBA" id="ARBA00023163"/>
    </source>
</evidence>
<dbReference type="PROSITE" id="PS50932">
    <property type="entry name" value="HTH_LACI_2"/>
    <property type="match status" value="1"/>
</dbReference>
<dbReference type="CDD" id="cd06267">
    <property type="entry name" value="PBP1_LacI_sugar_binding-like"/>
    <property type="match status" value="1"/>
</dbReference>
<evidence type="ECO:0000259" key="5">
    <source>
        <dbReference type="PROSITE" id="PS50932"/>
    </source>
</evidence>
<keyword evidence="7" id="KW-1185">Reference proteome</keyword>
<dbReference type="InterPro" id="IPR028082">
    <property type="entry name" value="Peripla_BP_I"/>
</dbReference>
<dbReference type="Gene3D" id="1.10.260.40">
    <property type="entry name" value="lambda repressor-like DNA-binding domains"/>
    <property type="match status" value="1"/>
</dbReference>
<dbReference type="InterPro" id="IPR046335">
    <property type="entry name" value="LacI/GalR-like_sensor"/>
</dbReference>
<evidence type="ECO:0000256" key="1">
    <source>
        <dbReference type="ARBA" id="ARBA00022491"/>
    </source>
</evidence>
<keyword evidence="1" id="KW-0678">Repressor</keyword>
<proteinExistence type="predicted"/>
<evidence type="ECO:0000313" key="6">
    <source>
        <dbReference type="EMBL" id="OCL25739.1"/>
    </source>
</evidence>
<dbReference type="AlphaFoldDB" id="A0A1C0A6J5"/>
<dbReference type="PRINTS" id="PR00036">
    <property type="entry name" value="HTHLACI"/>
</dbReference>
<dbReference type="SUPFAM" id="SSF53822">
    <property type="entry name" value="Periplasmic binding protein-like I"/>
    <property type="match status" value="1"/>
</dbReference>
<evidence type="ECO:0000313" key="7">
    <source>
        <dbReference type="Proteomes" id="UP000093514"/>
    </source>
</evidence>
<dbReference type="GO" id="GO:0000976">
    <property type="term" value="F:transcription cis-regulatory region binding"/>
    <property type="evidence" value="ECO:0007669"/>
    <property type="project" value="TreeGrafter"/>
</dbReference>
<dbReference type="InterPro" id="IPR010982">
    <property type="entry name" value="Lambda_DNA-bd_dom_sf"/>
</dbReference>
<reference evidence="7" key="1">
    <citation type="submission" date="2016-07" db="EMBL/GenBank/DDBJ databases">
        <authorList>
            <person name="Florea S."/>
            <person name="Webb J.S."/>
            <person name="Jaromczyk J."/>
            <person name="Schardl C.L."/>
        </authorList>
    </citation>
    <scope>NUCLEOTIDE SEQUENCE [LARGE SCALE GENOMIC DNA]</scope>
    <source>
        <strain evidence="7">Z6</strain>
    </source>
</reference>
<reference evidence="6 7" key="2">
    <citation type="submission" date="2016-08" db="EMBL/GenBank/DDBJ databases">
        <title>Orenia metallireducens sp. nov. strain Z6, a Novel Metal-reducing Firmicute from the Deep Subsurface.</title>
        <authorList>
            <person name="Maxim B.I."/>
            <person name="Kenneth K."/>
            <person name="Flynn T.M."/>
            <person name="Oloughlin E.J."/>
            <person name="Locke R.A."/>
            <person name="Weber J.R."/>
            <person name="Egan S.M."/>
            <person name="Mackie R.I."/>
            <person name="Cann I.K."/>
        </authorList>
    </citation>
    <scope>NUCLEOTIDE SEQUENCE [LARGE SCALE GENOMIC DNA]</scope>
    <source>
        <strain evidence="6 7">Z6</strain>
    </source>
</reference>
<dbReference type="PROSITE" id="PS00356">
    <property type="entry name" value="HTH_LACI_1"/>
    <property type="match status" value="1"/>
</dbReference>
<dbReference type="GO" id="GO:0003700">
    <property type="term" value="F:DNA-binding transcription factor activity"/>
    <property type="evidence" value="ECO:0007669"/>
    <property type="project" value="TreeGrafter"/>
</dbReference>
<dbReference type="CDD" id="cd01392">
    <property type="entry name" value="HTH_LacI"/>
    <property type="match status" value="1"/>
</dbReference>
<dbReference type="FunFam" id="1.10.260.40:FF:000002">
    <property type="entry name" value="HTH-type transcriptional repressor PurR"/>
    <property type="match status" value="1"/>
</dbReference>
<protein>
    <submittedName>
        <fullName evidence="6">LacI family transcriptional regulator</fullName>
    </submittedName>
</protein>
<dbReference type="OrthoDB" id="9784962at2"/>
<dbReference type="PANTHER" id="PTHR30146:SF148">
    <property type="entry name" value="HTH-TYPE TRANSCRIPTIONAL REPRESSOR PURR-RELATED"/>
    <property type="match status" value="1"/>
</dbReference>
<dbReference type="SUPFAM" id="SSF47413">
    <property type="entry name" value="lambda repressor-like DNA-binding domains"/>
    <property type="match status" value="1"/>
</dbReference>
<dbReference type="Gene3D" id="3.40.50.2300">
    <property type="match status" value="2"/>
</dbReference>
<dbReference type="Pfam" id="PF00356">
    <property type="entry name" value="LacI"/>
    <property type="match status" value="1"/>
</dbReference>
<comment type="caution">
    <text evidence="6">The sequence shown here is derived from an EMBL/GenBank/DDBJ whole genome shotgun (WGS) entry which is preliminary data.</text>
</comment>
<dbReference type="RefSeq" id="WP_068719649.1">
    <property type="nucleotide sequence ID" value="NZ_LWDV01000010.1"/>
</dbReference>